<dbReference type="KEGG" id="rgu:A4W93_07300"/>
<reference evidence="1 2" key="1">
    <citation type="submission" date="2016-04" db="EMBL/GenBank/DDBJ databases">
        <title>Complete genome sequence of natural rubber-degrading, novel Gram-negative bacterium, Rhizobacter gummiphilus strain NS21.</title>
        <authorList>
            <person name="Tabata M."/>
            <person name="Kasai D."/>
            <person name="Fukuda M."/>
        </authorList>
    </citation>
    <scope>NUCLEOTIDE SEQUENCE [LARGE SCALE GENOMIC DNA]</scope>
    <source>
        <strain evidence="1 2">NS21</strain>
    </source>
</reference>
<protein>
    <submittedName>
        <fullName evidence="1">Uncharacterized protein</fullName>
    </submittedName>
</protein>
<dbReference type="CDD" id="cd11524">
    <property type="entry name" value="SYLF"/>
    <property type="match status" value="1"/>
</dbReference>
<proteinExistence type="predicted"/>
<evidence type="ECO:0000313" key="1">
    <source>
        <dbReference type="EMBL" id="ARN19732.1"/>
    </source>
</evidence>
<accession>A0A1W6L690</accession>
<dbReference type="PROSITE" id="PS51257">
    <property type="entry name" value="PROKAR_LIPOPROTEIN"/>
    <property type="match status" value="1"/>
</dbReference>
<dbReference type="InterPro" id="IPR007461">
    <property type="entry name" value="Ysc84_actin-binding"/>
</dbReference>
<gene>
    <name evidence="1" type="ORF">A4W93_07300</name>
</gene>
<dbReference type="AlphaFoldDB" id="A0A1W6L690"/>
<keyword evidence="2" id="KW-1185">Reference proteome</keyword>
<dbReference type="RefSeq" id="WP_085749999.1">
    <property type="nucleotide sequence ID" value="NZ_BSPR01000008.1"/>
</dbReference>
<organism evidence="1 2">
    <name type="scientific">Piscinibacter gummiphilus</name>
    <dbReference type="NCBI Taxonomy" id="946333"/>
    <lineage>
        <taxon>Bacteria</taxon>
        <taxon>Pseudomonadati</taxon>
        <taxon>Pseudomonadota</taxon>
        <taxon>Betaproteobacteria</taxon>
        <taxon>Burkholderiales</taxon>
        <taxon>Sphaerotilaceae</taxon>
        <taxon>Piscinibacter</taxon>
    </lineage>
</organism>
<dbReference type="Pfam" id="PF04366">
    <property type="entry name" value="Ysc84"/>
    <property type="match status" value="1"/>
</dbReference>
<dbReference type="EMBL" id="CP015118">
    <property type="protein sequence ID" value="ARN19732.1"/>
    <property type="molecule type" value="Genomic_DNA"/>
</dbReference>
<dbReference type="OrthoDB" id="198978at2"/>
<dbReference type="STRING" id="946333.A4W93_07300"/>
<name>A0A1W6L690_9BURK</name>
<evidence type="ECO:0000313" key="2">
    <source>
        <dbReference type="Proteomes" id="UP000193427"/>
    </source>
</evidence>
<sequence>MDKRRFLSLAAGAALVGATTGCSTTSPSASSDPAARRRGIDAKVDEALGKLFDQVPGSKELASKAKGILVFPSVVSAGFVVGGSYGEGALRKHGTSAGYYSTSAASVGLLAGAQSRSVYLLFMNDEVLNKFETSKGWTAGVDATVTVADASATAAVDTKTGQKPIVGYVLAVGGLMANLSFDGTKFTKIDI</sequence>
<dbReference type="Proteomes" id="UP000193427">
    <property type="component" value="Chromosome"/>
</dbReference>